<dbReference type="InterPro" id="IPR049166">
    <property type="entry name" value="GH39_cat"/>
</dbReference>
<keyword evidence="8" id="KW-1185">Reference proteome</keyword>
<dbReference type="InterPro" id="IPR013783">
    <property type="entry name" value="Ig-like_fold"/>
</dbReference>
<dbReference type="InterPro" id="IPR003961">
    <property type="entry name" value="FN3_dom"/>
</dbReference>
<dbReference type="Gene3D" id="3.20.20.80">
    <property type="entry name" value="Glycosidases"/>
    <property type="match status" value="1"/>
</dbReference>
<keyword evidence="2 7" id="KW-0378">Hydrolase</keyword>
<dbReference type="PANTHER" id="PTHR12631">
    <property type="entry name" value="ALPHA-L-IDURONIDASE"/>
    <property type="match status" value="1"/>
</dbReference>
<proteinExistence type="inferred from homology"/>
<dbReference type="InterPro" id="IPR036116">
    <property type="entry name" value="FN3_sf"/>
</dbReference>
<dbReference type="PROSITE" id="PS01027">
    <property type="entry name" value="GLYCOSYL_HYDROL_F39"/>
    <property type="match status" value="1"/>
</dbReference>
<evidence type="ECO:0000256" key="1">
    <source>
        <dbReference type="ARBA" id="ARBA00008875"/>
    </source>
</evidence>
<evidence type="ECO:0000256" key="2">
    <source>
        <dbReference type="ARBA" id="ARBA00022801"/>
    </source>
</evidence>
<dbReference type="SUPFAM" id="SSF49265">
    <property type="entry name" value="Fibronectin type III"/>
    <property type="match status" value="1"/>
</dbReference>
<keyword evidence="4" id="KW-0732">Signal</keyword>
<evidence type="ECO:0000313" key="8">
    <source>
        <dbReference type="Proteomes" id="UP001307889"/>
    </source>
</evidence>
<evidence type="ECO:0000313" key="7">
    <source>
        <dbReference type="EMBL" id="BES89105.1"/>
    </source>
</evidence>
<dbReference type="InterPro" id="IPR017853">
    <property type="entry name" value="GH"/>
</dbReference>
<dbReference type="PANTHER" id="PTHR12631:SF8">
    <property type="entry name" value="ALPHA-L-IDURONIDASE"/>
    <property type="match status" value="1"/>
</dbReference>
<gene>
    <name evidence="7" type="ORF">NTJ_01912</name>
</gene>
<feature type="domain" description="Alpha-L-iduronidase C-terminal" evidence="6">
    <location>
        <begin position="505"/>
        <end position="595"/>
    </location>
</feature>
<feature type="signal peptide" evidence="4">
    <location>
        <begin position="1"/>
        <end position="18"/>
    </location>
</feature>
<protein>
    <submittedName>
        <fullName evidence="7">Glycosyl hydrolases family 39</fullName>
    </submittedName>
</protein>
<comment type="similarity">
    <text evidence="1">Belongs to the glycosyl hydrolase 39 family.</text>
</comment>
<dbReference type="InterPro" id="IPR051923">
    <property type="entry name" value="Glycosyl_Hydrolase_39"/>
</dbReference>
<dbReference type="CDD" id="cd00063">
    <property type="entry name" value="FN3"/>
    <property type="match status" value="1"/>
</dbReference>
<evidence type="ECO:0000259" key="6">
    <source>
        <dbReference type="Pfam" id="PF21200"/>
    </source>
</evidence>
<evidence type="ECO:0000256" key="4">
    <source>
        <dbReference type="SAM" id="SignalP"/>
    </source>
</evidence>
<name>A0ABN7AA36_9HEMI</name>
<organism evidence="7 8">
    <name type="scientific">Nesidiocoris tenuis</name>
    <dbReference type="NCBI Taxonomy" id="355587"/>
    <lineage>
        <taxon>Eukaryota</taxon>
        <taxon>Metazoa</taxon>
        <taxon>Ecdysozoa</taxon>
        <taxon>Arthropoda</taxon>
        <taxon>Hexapoda</taxon>
        <taxon>Insecta</taxon>
        <taxon>Pterygota</taxon>
        <taxon>Neoptera</taxon>
        <taxon>Paraneoptera</taxon>
        <taxon>Hemiptera</taxon>
        <taxon>Heteroptera</taxon>
        <taxon>Panheteroptera</taxon>
        <taxon>Cimicomorpha</taxon>
        <taxon>Miridae</taxon>
        <taxon>Dicyphina</taxon>
        <taxon>Nesidiocoris</taxon>
    </lineage>
</organism>
<dbReference type="SUPFAM" id="SSF51445">
    <property type="entry name" value="(Trans)glycosidases"/>
    <property type="match status" value="1"/>
</dbReference>
<feature type="chain" id="PRO_5045158020" evidence="4">
    <location>
        <begin position="19"/>
        <end position="596"/>
    </location>
</feature>
<keyword evidence="3" id="KW-0326">Glycosidase</keyword>
<sequence>MVQLLTVVLMCHVASSYGFKMTVNLSDPSVPFEKFWTHTGFSPIDSTTEAAESLLLSKDERVNLALISALPNRAITHVRIHWLLNLLSKSPSGYDWSKFDNLLDWITAHDLLLIFEVMGKPNGLSKDKIDWNQLCAQITDHVKERYGIDVIRQWIFELWNEPDLKQYNILNFTLEDYKDYARSCIDGIRSSLPTAKIGGPAGLFKNPAKHKLCWGYLDECNSLQNRCRIDFISFHKKSFPYDLAREVNETMNTLKEKFKNLADLQFFNSESDLMTGWWKPASWRGDVSYAAGVAKLVDLLIPLNARGTKLMISNDNGFLNVFPEFFSQRTLLTRFNSTSPDSNQFIKKPVYIATGMLSFMAGRIIKKCSRKNSSFSVLPSVDQAENPTLAVLLLTNYEHKKHANNFSRFDVEIILPPFWQKARFSLHVLSNTLAHPRKVWKSHGKMEFPPTETREEMRKSEGPHLVLSGEVSRGMKLRWKFPSPSVGILQICSSKIEKPGKPYLLRALNISFSEVLLTWKDVDSRCISTYEIEYRHEDSNEVEPFKRINMQDQIFCSFQHVNYSGQNEENVRGYYRVRAISMWGTPGPYSSTLPYG</sequence>
<accession>A0ABN7AA36</accession>
<dbReference type="InterPro" id="IPR049167">
    <property type="entry name" value="GH39_C"/>
</dbReference>
<dbReference type="GO" id="GO:0016787">
    <property type="term" value="F:hydrolase activity"/>
    <property type="evidence" value="ECO:0007669"/>
    <property type="project" value="UniProtKB-KW"/>
</dbReference>
<reference evidence="7 8" key="1">
    <citation type="submission" date="2023-09" db="EMBL/GenBank/DDBJ databases">
        <title>Nesidiocoris tenuis whole genome shotgun sequence.</title>
        <authorList>
            <person name="Shibata T."/>
            <person name="Shimoda M."/>
            <person name="Kobayashi T."/>
            <person name="Uehara T."/>
        </authorList>
    </citation>
    <scope>NUCLEOTIDE SEQUENCE [LARGE SCALE GENOMIC DNA]</scope>
    <source>
        <strain evidence="7 8">Japan</strain>
    </source>
</reference>
<dbReference type="SUPFAM" id="SSF51011">
    <property type="entry name" value="Glycosyl hydrolase domain"/>
    <property type="match status" value="1"/>
</dbReference>
<dbReference type="EMBL" id="AP028909">
    <property type="protein sequence ID" value="BES89105.1"/>
    <property type="molecule type" value="Genomic_DNA"/>
</dbReference>
<dbReference type="Gene3D" id="2.60.40.10">
    <property type="entry name" value="Immunoglobulins"/>
    <property type="match status" value="1"/>
</dbReference>
<feature type="domain" description="Glycosyl hydrolases family 39 N-terminal catalytic" evidence="5">
    <location>
        <begin position="20"/>
        <end position="464"/>
    </location>
</feature>
<dbReference type="Pfam" id="PF21200">
    <property type="entry name" value="Glyco_hydro_39_C"/>
    <property type="match status" value="1"/>
</dbReference>
<dbReference type="Proteomes" id="UP001307889">
    <property type="component" value="Chromosome 1"/>
</dbReference>
<dbReference type="InterPro" id="IPR049165">
    <property type="entry name" value="GH39_as"/>
</dbReference>
<dbReference type="Gene3D" id="2.60.40.1500">
    <property type="entry name" value="Glycosyl hydrolase domain, family 39"/>
    <property type="match status" value="1"/>
</dbReference>
<evidence type="ECO:0000256" key="3">
    <source>
        <dbReference type="ARBA" id="ARBA00023295"/>
    </source>
</evidence>
<dbReference type="Pfam" id="PF01229">
    <property type="entry name" value="Glyco_hydro_39"/>
    <property type="match status" value="1"/>
</dbReference>
<evidence type="ECO:0000259" key="5">
    <source>
        <dbReference type="Pfam" id="PF01229"/>
    </source>
</evidence>